<dbReference type="Proteomes" id="UP000192927">
    <property type="component" value="Unassembled WGS sequence"/>
</dbReference>
<keyword evidence="9 15" id="KW-0863">Zinc-finger</keyword>
<evidence type="ECO:0000313" key="18">
    <source>
        <dbReference type="EMBL" id="SLM34680.1"/>
    </source>
</evidence>
<feature type="compositionally biased region" description="Gly residues" evidence="16">
    <location>
        <begin position="295"/>
        <end position="309"/>
    </location>
</feature>
<evidence type="ECO:0000256" key="16">
    <source>
        <dbReference type="SAM" id="MobiDB-lite"/>
    </source>
</evidence>
<dbReference type="GO" id="GO:0008270">
    <property type="term" value="F:zinc ion binding"/>
    <property type="evidence" value="ECO:0007669"/>
    <property type="project" value="UniProtKB-KW"/>
</dbReference>
<evidence type="ECO:0000256" key="9">
    <source>
        <dbReference type="ARBA" id="ARBA00022771"/>
    </source>
</evidence>
<evidence type="ECO:0000259" key="17">
    <source>
        <dbReference type="Pfam" id="PF08746"/>
    </source>
</evidence>
<keyword evidence="11 15" id="KW-0862">Zinc</keyword>
<comment type="similarity">
    <text evidence="3 15">Belongs to the NSE1 family.</text>
</comment>
<sequence length="352" mass="39185">MSENGDTQYNNSNRAFLQAFLARSTLTYDEAKPILAAILTAHEKRETLPEDVTERDFTSYITAANTALSPFDLEIRSTHHQQTRARIYALVNCTSDPITQLATTHSADEISYLKRVLDGMFETYNTPRHEVMAITSMQAVRLHKLPAEHNSRRETQDGAATQGSAGQGLTMMQAEKVLQTVVEEGWLEKSGRGYYSLSARGLMELRGWLVETYNEAGDEEEDDEEERVVRVKLCFACKEIITVGQRCPKRSCTCRLHDICTQGFFRTQTARKCPLCKTEWTGRDFVGERAVTGEAGSGPGRRRSGGGSTGRRNTQVVAEEAEEAEDVEVEGPGGDEALEGPEEIEEDEDDEA</sequence>
<dbReference type="Gene3D" id="1.10.10.10">
    <property type="entry name" value="Winged helix-like DNA-binding domain superfamily/Winged helix DNA-binding domain"/>
    <property type="match status" value="1"/>
</dbReference>
<accession>A0A1W5CV81</accession>
<organism evidence="18 19">
    <name type="scientific">Lasallia pustulata</name>
    <dbReference type="NCBI Taxonomy" id="136370"/>
    <lineage>
        <taxon>Eukaryota</taxon>
        <taxon>Fungi</taxon>
        <taxon>Dikarya</taxon>
        <taxon>Ascomycota</taxon>
        <taxon>Pezizomycotina</taxon>
        <taxon>Lecanoromycetes</taxon>
        <taxon>OSLEUM clade</taxon>
        <taxon>Umbilicariomycetidae</taxon>
        <taxon>Umbilicariales</taxon>
        <taxon>Umbilicariaceae</taxon>
        <taxon>Lasallia</taxon>
    </lineage>
</organism>
<dbReference type="EC" id="2.3.2.27" evidence="4 15"/>
<evidence type="ECO:0000256" key="15">
    <source>
        <dbReference type="RuleBase" id="RU368018"/>
    </source>
</evidence>
<evidence type="ECO:0000256" key="10">
    <source>
        <dbReference type="ARBA" id="ARBA00022786"/>
    </source>
</evidence>
<feature type="compositionally biased region" description="Acidic residues" evidence="16">
    <location>
        <begin position="319"/>
        <end position="329"/>
    </location>
</feature>
<comment type="subunit">
    <text evidence="15">Component of the Smc5-Smc6 complex.</text>
</comment>
<comment type="catalytic activity">
    <reaction evidence="1 15">
        <text>S-ubiquitinyl-[E2 ubiquitin-conjugating enzyme]-L-cysteine + [acceptor protein]-L-lysine = [E2 ubiquitin-conjugating enzyme]-L-cysteine + N(6)-ubiquitinyl-[acceptor protein]-L-lysine.</text>
        <dbReference type="EC" id="2.3.2.27"/>
    </reaction>
</comment>
<dbReference type="GO" id="GO:0061630">
    <property type="term" value="F:ubiquitin protein ligase activity"/>
    <property type="evidence" value="ECO:0007669"/>
    <property type="project" value="UniProtKB-EC"/>
</dbReference>
<proteinExistence type="inferred from homology"/>
<keyword evidence="13 15" id="KW-0234">DNA repair</keyword>
<keyword evidence="12 15" id="KW-0233">DNA recombination</keyword>
<dbReference type="GO" id="GO:0000724">
    <property type="term" value="P:double-strand break repair via homologous recombination"/>
    <property type="evidence" value="ECO:0007669"/>
    <property type="project" value="TreeGrafter"/>
</dbReference>
<dbReference type="CDD" id="cd16493">
    <property type="entry name" value="RING-CH-C4HC3_NSE1"/>
    <property type="match status" value="1"/>
</dbReference>
<evidence type="ECO:0000256" key="2">
    <source>
        <dbReference type="ARBA" id="ARBA00004123"/>
    </source>
</evidence>
<protein>
    <recommendedName>
        <fullName evidence="5 15">Non-structural maintenance of chromosomes element 1 homolog</fullName>
        <ecNumber evidence="4 15">2.3.2.27</ecNumber>
    </recommendedName>
</protein>
<evidence type="ECO:0000313" key="19">
    <source>
        <dbReference type="Proteomes" id="UP000192927"/>
    </source>
</evidence>
<evidence type="ECO:0000256" key="14">
    <source>
        <dbReference type="ARBA" id="ARBA00023242"/>
    </source>
</evidence>
<evidence type="ECO:0000256" key="7">
    <source>
        <dbReference type="ARBA" id="ARBA00022723"/>
    </source>
</evidence>
<dbReference type="Gene3D" id="3.90.1150.220">
    <property type="match status" value="1"/>
</dbReference>
<dbReference type="EMBL" id="FWEW01000383">
    <property type="protein sequence ID" value="SLM34680.1"/>
    <property type="molecule type" value="Genomic_DNA"/>
</dbReference>
<evidence type="ECO:0000256" key="12">
    <source>
        <dbReference type="ARBA" id="ARBA00023172"/>
    </source>
</evidence>
<dbReference type="InterPro" id="IPR013083">
    <property type="entry name" value="Znf_RING/FYVE/PHD"/>
</dbReference>
<dbReference type="GO" id="GO:0005634">
    <property type="term" value="C:nucleus"/>
    <property type="evidence" value="ECO:0007669"/>
    <property type="project" value="UniProtKB-SubCell"/>
</dbReference>
<dbReference type="InterPro" id="IPR036388">
    <property type="entry name" value="WH-like_DNA-bd_sf"/>
</dbReference>
<evidence type="ECO:0000256" key="8">
    <source>
        <dbReference type="ARBA" id="ARBA00022763"/>
    </source>
</evidence>
<keyword evidence="6 15" id="KW-0808">Transferase</keyword>
<name>A0A1W5CV81_9LECA</name>
<evidence type="ECO:0000256" key="4">
    <source>
        <dbReference type="ARBA" id="ARBA00012483"/>
    </source>
</evidence>
<evidence type="ECO:0000256" key="6">
    <source>
        <dbReference type="ARBA" id="ARBA00022679"/>
    </source>
</evidence>
<dbReference type="GO" id="GO:0030915">
    <property type="term" value="C:Smc5-Smc6 complex"/>
    <property type="evidence" value="ECO:0007669"/>
    <property type="project" value="UniProtKB-UniRule"/>
</dbReference>
<dbReference type="PANTHER" id="PTHR20973">
    <property type="entry name" value="NON-SMC ELEMENT 1-RELATED"/>
    <property type="match status" value="1"/>
</dbReference>
<dbReference type="Pfam" id="PF08746">
    <property type="entry name" value="zf-RING-like"/>
    <property type="match status" value="1"/>
</dbReference>
<comment type="subcellular location">
    <subcellularLocation>
        <location evidence="2 15">Nucleus</location>
    </subcellularLocation>
</comment>
<dbReference type="InterPro" id="IPR011513">
    <property type="entry name" value="Nse1"/>
</dbReference>
<feature type="domain" description="Non-structural maintenance of chromosomes element 1 RING C4HC3-type" evidence="17">
    <location>
        <begin position="234"/>
        <end position="276"/>
    </location>
</feature>
<keyword evidence="8 15" id="KW-0227">DNA damage</keyword>
<comment type="function">
    <text evidence="15">Acts in a DNA repair pathway for removal of UV-induced DNA damage that is distinct from classical nucleotide excision repair and in repair of ionizing radiation damage. Functions in homologous recombination repair of DNA double strand breaks and in recovery of stalled replication forks.</text>
</comment>
<keyword evidence="19" id="KW-1185">Reference proteome</keyword>
<keyword evidence="10 15" id="KW-0833">Ubl conjugation pathway</keyword>
<evidence type="ECO:0000256" key="3">
    <source>
        <dbReference type="ARBA" id="ARBA00010258"/>
    </source>
</evidence>
<evidence type="ECO:0000256" key="1">
    <source>
        <dbReference type="ARBA" id="ARBA00000900"/>
    </source>
</evidence>
<feature type="compositionally biased region" description="Acidic residues" evidence="16">
    <location>
        <begin position="336"/>
        <end position="352"/>
    </location>
</feature>
<dbReference type="AlphaFoldDB" id="A0A1W5CV81"/>
<evidence type="ECO:0000256" key="13">
    <source>
        <dbReference type="ARBA" id="ARBA00023204"/>
    </source>
</evidence>
<keyword evidence="14 15" id="KW-0539">Nucleus</keyword>
<dbReference type="InterPro" id="IPR014857">
    <property type="entry name" value="Nse1_RING_C4HC3-type"/>
</dbReference>
<feature type="region of interest" description="Disordered" evidence="16">
    <location>
        <begin position="289"/>
        <end position="352"/>
    </location>
</feature>
<evidence type="ECO:0000256" key="5">
    <source>
        <dbReference type="ARBA" id="ARBA00019422"/>
    </source>
</evidence>
<reference evidence="19" key="1">
    <citation type="submission" date="2017-03" db="EMBL/GenBank/DDBJ databases">
        <authorList>
            <person name="Sharma R."/>
            <person name="Thines M."/>
        </authorList>
    </citation>
    <scope>NUCLEOTIDE SEQUENCE [LARGE SCALE GENOMIC DNA]</scope>
</reference>
<keyword evidence="7 15" id="KW-0479">Metal-binding</keyword>
<dbReference type="PANTHER" id="PTHR20973:SF0">
    <property type="entry name" value="NON-STRUCTURAL MAINTENANCE OF CHROMOSOMES ELEMENT 1 HOMOLOG"/>
    <property type="match status" value="1"/>
</dbReference>
<evidence type="ECO:0000256" key="11">
    <source>
        <dbReference type="ARBA" id="ARBA00022833"/>
    </source>
</evidence>
<dbReference type="Gene3D" id="3.30.40.10">
    <property type="entry name" value="Zinc/RING finger domain, C3HC4 (zinc finger)"/>
    <property type="match status" value="1"/>
</dbReference>
<dbReference type="Pfam" id="PF07574">
    <property type="entry name" value="SMC_Nse1"/>
    <property type="match status" value="1"/>
</dbReference>